<dbReference type="Proteomes" id="UP000295063">
    <property type="component" value="Unassembled WGS sequence"/>
</dbReference>
<comment type="caution">
    <text evidence="2">The sequence shown here is derived from an EMBL/GenBank/DDBJ whole genome shotgun (WGS) entry which is preliminary data.</text>
</comment>
<proteinExistence type="predicted"/>
<evidence type="ECO:0000256" key="1">
    <source>
        <dbReference type="SAM" id="MobiDB-lite"/>
    </source>
</evidence>
<dbReference type="AlphaFoldDB" id="A0A4R1PVJ4"/>
<gene>
    <name evidence="2" type="ORF">EV210_11249</name>
</gene>
<evidence type="ECO:0000313" key="3">
    <source>
        <dbReference type="Proteomes" id="UP000295063"/>
    </source>
</evidence>
<dbReference type="RefSeq" id="WP_132082493.1">
    <property type="nucleotide sequence ID" value="NZ_DAIMLW010000169.1"/>
</dbReference>
<evidence type="ECO:0000313" key="2">
    <source>
        <dbReference type="EMBL" id="TCL35391.1"/>
    </source>
</evidence>
<accession>A0A4R1PVJ4</accession>
<protein>
    <submittedName>
        <fullName evidence="2">Uncharacterized protein</fullName>
    </submittedName>
</protein>
<keyword evidence="3" id="KW-1185">Reference proteome</keyword>
<name>A0A4R1PVJ4_9FIRM</name>
<reference evidence="2 3" key="1">
    <citation type="submission" date="2019-03" db="EMBL/GenBank/DDBJ databases">
        <title>Genomic Encyclopedia of Type Strains, Phase IV (KMG-IV): sequencing the most valuable type-strain genomes for metagenomic binning, comparative biology and taxonomic classification.</title>
        <authorList>
            <person name="Goeker M."/>
        </authorList>
    </citation>
    <scope>NUCLEOTIDE SEQUENCE [LARGE SCALE GENOMIC DNA]</scope>
    <source>
        <strain evidence="2 3">DSM 15969</strain>
    </source>
</reference>
<feature type="compositionally biased region" description="Polar residues" evidence="1">
    <location>
        <begin position="1"/>
        <end position="14"/>
    </location>
</feature>
<sequence>MEQSDKNSFSSMSDHNAGFEQPAEAHEQTGSPPAKRLIGGTFSSISDAELMLATLGSEAADYEETE</sequence>
<dbReference type="EMBL" id="SLUI01000012">
    <property type="protein sequence ID" value="TCL35391.1"/>
    <property type="molecule type" value="Genomic_DNA"/>
</dbReference>
<organism evidence="2 3">
    <name type="scientific">Anaerospora hongkongensis</name>
    <dbReference type="NCBI Taxonomy" id="244830"/>
    <lineage>
        <taxon>Bacteria</taxon>
        <taxon>Bacillati</taxon>
        <taxon>Bacillota</taxon>
        <taxon>Negativicutes</taxon>
        <taxon>Selenomonadales</taxon>
        <taxon>Sporomusaceae</taxon>
        <taxon>Anaerospora</taxon>
    </lineage>
</organism>
<feature type="region of interest" description="Disordered" evidence="1">
    <location>
        <begin position="1"/>
        <end position="40"/>
    </location>
</feature>